<keyword evidence="2 4" id="KW-0238">DNA-binding</keyword>
<protein>
    <submittedName>
        <fullName evidence="6">Transcriptional regulator, TetR family</fullName>
    </submittedName>
</protein>
<dbReference type="OrthoDB" id="7185252at2"/>
<dbReference type="PATRIC" id="fig|1675527.3.peg.3967"/>
<evidence type="ECO:0000256" key="4">
    <source>
        <dbReference type="PROSITE-ProRule" id="PRU00335"/>
    </source>
</evidence>
<sequence>MNDRNRQILEAAWRVFSRYGISKTTMNDIAREAGVARQTLYNAYAGKDEVFRAVVRLGGNETLEQVRAAWENAADLPTKIDIFYAHGPITWYDMIEAAPDAEGLLEGFTGAAKAELEELASKWGALIAAALEPHRAAILSNGSTPEAFAEFFYATAKSAKYNAPSRDAFMARLQTLRVSTLAMTGQPVALAKSA</sequence>
<gene>
    <name evidence="6" type="ORF">AIOL_003787</name>
</gene>
<dbReference type="PANTHER" id="PTHR30055:SF234">
    <property type="entry name" value="HTH-TYPE TRANSCRIPTIONAL REGULATOR BETI"/>
    <property type="match status" value="1"/>
</dbReference>
<dbReference type="Proteomes" id="UP000037178">
    <property type="component" value="Unassembled WGS sequence"/>
</dbReference>
<dbReference type="InterPro" id="IPR001647">
    <property type="entry name" value="HTH_TetR"/>
</dbReference>
<dbReference type="GO" id="GO:0000976">
    <property type="term" value="F:transcription cis-regulatory region binding"/>
    <property type="evidence" value="ECO:0007669"/>
    <property type="project" value="TreeGrafter"/>
</dbReference>
<keyword evidence="7" id="KW-1185">Reference proteome</keyword>
<dbReference type="AlphaFoldDB" id="A0A0J9E7V1"/>
<evidence type="ECO:0000256" key="3">
    <source>
        <dbReference type="ARBA" id="ARBA00023163"/>
    </source>
</evidence>
<dbReference type="GO" id="GO:0003700">
    <property type="term" value="F:DNA-binding transcription factor activity"/>
    <property type="evidence" value="ECO:0007669"/>
    <property type="project" value="TreeGrafter"/>
</dbReference>
<evidence type="ECO:0000313" key="6">
    <source>
        <dbReference type="EMBL" id="KMW58807.1"/>
    </source>
</evidence>
<dbReference type="InterPro" id="IPR009057">
    <property type="entry name" value="Homeodomain-like_sf"/>
</dbReference>
<feature type="domain" description="HTH tetR-type" evidence="5">
    <location>
        <begin position="2"/>
        <end position="62"/>
    </location>
</feature>
<evidence type="ECO:0000313" key="7">
    <source>
        <dbReference type="Proteomes" id="UP000037178"/>
    </source>
</evidence>
<organism evidence="6 7">
    <name type="scientific">Candidatus Rhodobacter oscarellae</name>
    <dbReference type="NCBI Taxonomy" id="1675527"/>
    <lineage>
        <taxon>Bacteria</taxon>
        <taxon>Pseudomonadati</taxon>
        <taxon>Pseudomonadota</taxon>
        <taxon>Alphaproteobacteria</taxon>
        <taxon>Rhodobacterales</taxon>
        <taxon>Rhodobacter group</taxon>
        <taxon>Rhodobacter</taxon>
    </lineage>
</organism>
<keyword evidence="1" id="KW-0805">Transcription regulation</keyword>
<dbReference type="PROSITE" id="PS50977">
    <property type="entry name" value="HTH_TETR_2"/>
    <property type="match status" value="1"/>
</dbReference>
<feature type="DNA-binding region" description="H-T-H motif" evidence="4">
    <location>
        <begin position="25"/>
        <end position="44"/>
    </location>
</feature>
<dbReference type="InterPro" id="IPR050109">
    <property type="entry name" value="HTH-type_TetR-like_transc_reg"/>
</dbReference>
<dbReference type="EMBL" id="LFTY01000002">
    <property type="protein sequence ID" value="KMW58807.1"/>
    <property type="molecule type" value="Genomic_DNA"/>
</dbReference>
<dbReference type="Gene3D" id="1.10.357.10">
    <property type="entry name" value="Tetracycline Repressor, domain 2"/>
    <property type="match status" value="1"/>
</dbReference>
<evidence type="ECO:0000256" key="2">
    <source>
        <dbReference type="ARBA" id="ARBA00023125"/>
    </source>
</evidence>
<evidence type="ECO:0000256" key="1">
    <source>
        <dbReference type="ARBA" id="ARBA00023015"/>
    </source>
</evidence>
<proteinExistence type="predicted"/>
<comment type="caution">
    <text evidence="6">The sequence shown here is derived from an EMBL/GenBank/DDBJ whole genome shotgun (WGS) entry which is preliminary data.</text>
</comment>
<dbReference type="RefSeq" id="WP_049644371.1">
    <property type="nucleotide sequence ID" value="NZ_LFTY01000002.1"/>
</dbReference>
<dbReference type="Pfam" id="PF00440">
    <property type="entry name" value="TetR_N"/>
    <property type="match status" value="1"/>
</dbReference>
<dbReference type="STRING" id="1675527.AIOL_003787"/>
<keyword evidence="3" id="KW-0804">Transcription</keyword>
<name>A0A0J9E7V1_9RHOB</name>
<reference evidence="6 7" key="1">
    <citation type="submission" date="2015-06" db="EMBL/GenBank/DDBJ databases">
        <title>Draft genome sequence of an Alphaproteobacteria species associated to the Mediterranean sponge Oscarella lobularis.</title>
        <authorList>
            <person name="Jourda C."/>
            <person name="Santini S."/>
            <person name="Claverie J.-M."/>
        </authorList>
    </citation>
    <scope>NUCLEOTIDE SEQUENCE [LARGE SCALE GENOMIC DNA]</scope>
    <source>
        <strain evidence="6">IGS</strain>
    </source>
</reference>
<dbReference type="PRINTS" id="PR00455">
    <property type="entry name" value="HTHTETR"/>
</dbReference>
<dbReference type="SUPFAM" id="SSF46689">
    <property type="entry name" value="Homeodomain-like"/>
    <property type="match status" value="1"/>
</dbReference>
<accession>A0A0J9E7V1</accession>
<evidence type="ECO:0000259" key="5">
    <source>
        <dbReference type="PROSITE" id="PS50977"/>
    </source>
</evidence>
<dbReference type="PANTHER" id="PTHR30055">
    <property type="entry name" value="HTH-TYPE TRANSCRIPTIONAL REGULATOR RUTR"/>
    <property type="match status" value="1"/>
</dbReference>